<dbReference type="WBParaSite" id="Pan_g6077.t1">
    <property type="protein sequence ID" value="Pan_g6077.t1"/>
    <property type="gene ID" value="Pan_g6077"/>
</dbReference>
<reference evidence="2" key="2">
    <citation type="submission" date="2020-10" db="UniProtKB">
        <authorList>
            <consortium name="WormBaseParasite"/>
        </authorList>
    </citation>
    <scope>IDENTIFICATION</scope>
</reference>
<organism evidence="1 2">
    <name type="scientific">Panagrellus redivivus</name>
    <name type="common">Microworm</name>
    <dbReference type="NCBI Taxonomy" id="6233"/>
    <lineage>
        <taxon>Eukaryota</taxon>
        <taxon>Metazoa</taxon>
        <taxon>Ecdysozoa</taxon>
        <taxon>Nematoda</taxon>
        <taxon>Chromadorea</taxon>
        <taxon>Rhabditida</taxon>
        <taxon>Tylenchina</taxon>
        <taxon>Panagrolaimomorpha</taxon>
        <taxon>Panagrolaimoidea</taxon>
        <taxon>Panagrolaimidae</taxon>
        <taxon>Panagrellus</taxon>
    </lineage>
</organism>
<dbReference type="AlphaFoldDB" id="A0A7E4W106"/>
<accession>A0A7E4W106</accession>
<evidence type="ECO:0000313" key="1">
    <source>
        <dbReference type="Proteomes" id="UP000492821"/>
    </source>
</evidence>
<reference evidence="1" key="1">
    <citation type="journal article" date="2013" name="Genetics">
        <title>The draft genome and transcriptome of Panagrellus redivivus are shaped by the harsh demands of a free-living lifestyle.</title>
        <authorList>
            <person name="Srinivasan J."/>
            <person name="Dillman A.R."/>
            <person name="Macchietto M.G."/>
            <person name="Heikkinen L."/>
            <person name="Lakso M."/>
            <person name="Fracchia K.M."/>
            <person name="Antoshechkin I."/>
            <person name="Mortazavi A."/>
            <person name="Wong G."/>
            <person name="Sternberg P.W."/>
        </authorList>
    </citation>
    <scope>NUCLEOTIDE SEQUENCE [LARGE SCALE GENOMIC DNA]</scope>
    <source>
        <strain evidence="1">MT8872</strain>
    </source>
</reference>
<keyword evidence="1" id="KW-1185">Reference proteome</keyword>
<evidence type="ECO:0000313" key="2">
    <source>
        <dbReference type="WBParaSite" id="Pan_g6077.t1"/>
    </source>
</evidence>
<dbReference type="Proteomes" id="UP000492821">
    <property type="component" value="Unassembled WGS sequence"/>
</dbReference>
<sequence length="201" mass="23398">MRSPFSRTVKTPTSTSTNVLRLPVPILNATKFNGTVSDEARATAAELLANFTQKLDNAYTFFFETYDQVDSIIVYDRVILTVLTTLDKNYFNQRRKELLEEAKNTITFILEGHATYRRQYDFLKYSGIRQLLFDLIDLKKNVLGLFGQKNINPSRYNEKHLRVLLQYFSWNASGRLLSQHELDQKLTEVAAMEKEKENEKL</sequence>
<name>A0A7E4W106_PANRE</name>
<protein>
    <submittedName>
        <fullName evidence="2">NR LBD domain-containing protein</fullName>
    </submittedName>
</protein>
<proteinExistence type="predicted"/>